<reference evidence="1" key="2">
    <citation type="submission" date="2020-05" db="UniProtKB">
        <authorList>
            <consortium name="EnsemblMetazoa"/>
        </authorList>
    </citation>
    <scope>IDENTIFICATION</scope>
    <source>
        <strain evidence="1">Indian</strain>
    </source>
</reference>
<keyword evidence="2" id="KW-1185">Reference proteome</keyword>
<dbReference type="VEuPathDB" id="VectorBase:ASTE010692"/>
<dbReference type="OMA" id="MASEWRY"/>
<protein>
    <submittedName>
        <fullName evidence="1">Uncharacterized protein</fullName>
    </submittedName>
</protein>
<proteinExistence type="predicted"/>
<dbReference type="VEuPathDB" id="VectorBase:ASTEI11220"/>
<dbReference type="AlphaFoldDB" id="A0A182YRY4"/>
<evidence type="ECO:0000313" key="2">
    <source>
        <dbReference type="Proteomes" id="UP000076408"/>
    </source>
</evidence>
<sequence>MASGWKHRGVVGSLAWTVLYCWVTFRWLGGVVANQKQLYYPVSPSFYRSDSWMRAYRNNYSPYEQSIIGNGPSAALNPQHVAVDRGNPTYYRAPGRPEANRAGSGPQSRWNEPSTGWSYLNFLQPHRPVYRYPASGVGSGMMNRNDGANYYYNRRQDSAQPSSPPPTTTQRPRKKKLFVPNVWG</sequence>
<reference evidence="2" key="1">
    <citation type="journal article" date="2014" name="Genome Biol.">
        <title>Genome analysis of a major urban malaria vector mosquito, Anopheles stephensi.</title>
        <authorList>
            <person name="Jiang X."/>
            <person name="Peery A."/>
            <person name="Hall A.B."/>
            <person name="Sharma A."/>
            <person name="Chen X.G."/>
            <person name="Waterhouse R.M."/>
            <person name="Komissarov A."/>
            <person name="Riehle M.M."/>
            <person name="Shouche Y."/>
            <person name="Sharakhova M.V."/>
            <person name="Lawson D."/>
            <person name="Pakpour N."/>
            <person name="Arensburger P."/>
            <person name="Davidson V.L."/>
            <person name="Eiglmeier K."/>
            <person name="Emrich S."/>
            <person name="George P."/>
            <person name="Kennedy R.C."/>
            <person name="Mane S.P."/>
            <person name="Maslen G."/>
            <person name="Oringanje C."/>
            <person name="Qi Y."/>
            <person name="Settlage R."/>
            <person name="Tojo M."/>
            <person name="Tubio J.M."/>
            <person name="Unger M.F."/>
            <person name="Wang B."/>
            <person name="Vernick K.D."/>
            <person name="Ribeiro J.M."/>
            <person name="James A.A."/>
            <person name="Michel K."/>
            <person name="Riehle M.A."/>
            <person name="Luckhart S."/>
            <person name="Sharakhov I.V."/>
            <person name="Tu Z."/>
        </authorList>
    </citation>
    <scope>NUCLEOTIDE SEQUENCE [LARGE SCALE GENOMIC DNA]</scope>
    <source>
        <strain evidence="2">Indian</strain>
    </source>
</reference>
<organism evidence="1 2">
    <name type="scientific">Anopheles stephensi</name>
    <name type="common">Indo-Pakistan malaria mosquito</name>
    <dbReference type="NCBI Taxonomy" id="30069"/>
    <lineage>
        <taxon>Eukaryota</taxon>
        <taxon>Metazoa</taxon>
        <taxon>Ecdysozoa</taxon>
        <taxon>Arthropoda</taxon>
        <taxon>Hexapoda</taxon>
        <taxon>Insecta</taxon>
        <taxon>Pterygota</taxon>
        <taxon>Neoptera</taxon>
        <taxon>Endopterygota</taxon>
        <taxon>Diptera</taxon>
        <taxon>Nematocera</taxon>
        <taxon>Culicoidea</taxon>
        <taxon>Culicidae</taxon>
        <taxon>Anophelinae</taxon>
        <taxon>Anopheles</taxon>
    </lineage>
</organism>
<dbReference type="Proteomes" id="UP000076408">
    <property type="component" value="Unassembled WGS sequence"/>
</dbReference>
<dbReference type="EnsemblMetazoa" id="ASTEI11220-RA">
    <property type="protein sequence ID" value="ASTEI11220-PA"/>
    <property type="gene ID" value="ASTEI11220"/>
</dbReference>
<evidence type="ECO:0000313" key="1">
    <source>
        <dbReference type="EnsemblMetazoa" id="ASTEI11220-PA"/>
    </source>
</evidence>
<accession>A0A182YRY4</accession>
<name>A0A182YRY4_ANOST</name>